<protein>
    <submittedName>
        <fullName evidence="1">Uncharacterized protein</fullName>
    </submittedName>
</protein>
<accession>A0A160DTC1</accession>
<gene>
    <name evidence="1" type="ORF">I596_1406</name>
</gene>
<evidence type="ECO:0000313" key="2">
    <source>
        <dbReference type="Proteomes" id="UP000076830"/>
    </source>
</evidence>
<keyword evidence="2" id="KW-1185">Reference proteome</keyword>
<dbReference type="AlphaFoldDB" id="A0A160DTC1"/>
<proteinExistence type="predicted"/>
<dbReference type="Proteomes" id="UP000076830">
    <property type="component" value="Chromosome"/>
</dbReference>
<reference evidence="1 2" key="1">
    <citation type="submission" date="2016-04" db="EMBL/GenBank/DDBJ databases">
        <title>Complete genome sequence of Dokdonella koreensis DS-123T.</title>
        <authorList>
            <person name="Kim J.F."/>
            <person name="Lee H."/>
            <person name="Kwak M.-J."/>
        </authorList>
    </citation>
    <scope>NUCLEOTIDE SEQUENCE [LARGE SCALE GENOMIC DNA]</scope>
    <source>
        <strain evidence="1 2">DS-123</strain>
    </source>
</reference>
<dbReference type="EMBL" id="CP015249">
    <property type="protein sequence ID" value="ANB17434.1"/>
    <property type="molecule type" value="Genomic_DNA"/>
</dbReference>
<evidence type="ECO:0000313" key="1">
    <source>
        <dbReference type="EMBL" id="ANB17434.1"/>
    </source>
</evidence>
<sequence>MLALIVAAATASAGICAEPPTQLRVRLGDQDIRLDAGQSVEVRIDGKPVSLRVDELPFRRFAEAGIAFDYPRHFPWEFESPATWTLDGNSAVIIVLGAEKGEGADPDAVLDGIAQTLKSKRPAPRESILLATRNGPIDGVAMTVTLASSRIRNEAYRIEGRSRDVLLLLQDSLTDDGQASAEFVAMRKQLAQTLEF</sequence>
<dbReference type="STRING" id="1300342.I596_1406"/>
<name>A0A160DTC1_9GAMM</name>
<dbReference type="KEGG" id="dko:I596_1406"/>
<organism evidence="1 2">
    <name type="scientific">Dokdonella koreensis DS-123</name>
    <dbReference type="NCBI Taxonomy" id="1300342"/>
    <lineage>
        <taxon>Bacteria</taxon>
        <taxon>Pseudomonadati</taxon>
        <taxon>Pseudomonadota</taxon>
        <taxon>Gammaproteobacteria</taxon>
        <taxon>Lysobacterales</taxon>
        <taxon>Rhodanobacteraceae</taxon>
        <taxon>Dokdonella</taxon>
    </lineage>
</organism>